<sequence length="574" mass="61975">MTDVPSRPADRVWLLHLSSSLPDAGTVARIHAAPAQHTLALTVVVAPDDEHIALVPAEKVPAGSLATVARRHVEQIAEMLLARLAEAPGPVVLAAVDRMTQLAAWQALNVHDDLIATNSLDSAIRVARLLERGETPDRVLHPPPFDVSLSVADAGLGPAASAVSTVTVSGRTPAVGEPWLALGDRDERGDLDVRTGSMSRRGAKAVASLAGTRRRVPATAERRLVIGPANYAGQGYEWARSVREHASGWTARNVHVAPASSRLAFQADLPLTAVQWADPATRVSLAVELLADSTDVLIEAMRPLLAVADASESVSAWDPRRGREDVEALRATGRRVALLFHGSEVRRPAHHLRLTPWSPFYRRENEDLTAQLEQVTERVHEAFMDFDGPILVSTPDLVDHVPNAVWLPGVVGPASFAPTRPALTESRPVVAHAPSNSALKGSECIDPVLRDLHRRKLIRYRRLHDLPSMMIPSMVAEVDVLVDQVVMGNPGVLAGQAMAAGRLVVAHLPEGVRRRMKPRSPIVEATPATLEDIMVSVVENREHYSRLAACGTEFARTHHDGRMSARVLTEAFGG</sequence>
<organism evidence="1 2">
    <name type="scientific">Microlunatus phosphovorus (strain ATCC 700054 / DSM 10555 / JCM 9379 / NBRC 101784 / NCIMB 13414 / VKM Ac-1990 / NM-1)</name>
    <dbReference type="NCBI Taxonomy" id="1032480"/>
    <lineage>
        <taxon>Bacteria</taxon>
        <taxon>Bacillati</taxon>
        <taxon>Actinomycetota</taxon>
        <taxon>Actinomycetes</taxon>
        <taxon>Propionibacteriales</taxon>
        <taxon>Propionibacteriaceae</taxon>
        <taxon>Microlunatus</taxon>
    </lineage>
</organism>
<dbReference type="HOGENOM" id="CLU_474723_0_0_11"/>
<reference evidence="1 2" key="1">
    <citation type="submission" date="2011-05" db="EMBL/GenBank/DDBJ databases">
        <title>Whole genome sequence of Microlunatus phosphovorus NM-1.</title>
        <authorList>
            <person name="Hosoyama A."/>
            <person name="Sasaki K."/>
            <person name="Harada T."/>
            <person name="Igarashi R."/>
            <person name="Kawakoshi A."/>
            <person name="Sasagawa M."/>
            <person name="Fukada J."/>
            <person name="Nakamura S."/>
            <person name="Katano Y."/>
            <person name="Hanada S."/>
            <person name="Kamagata Y."/>
            <person name="Nakamura N."/>
            <person name="Yamazaki S."/>
            <person name="Fujita N."/>
        </authorList>
    </citation>
    <scope>NUCLEOTIDE SEQUENCE [LARGE SCALE GENOMIC DNA]</scope>
    <source>
        <strain evidence="2">ATCC 700054 / DSM 10555 / JCM 9379 / NBRC 101784 / NCIMB 13414 / VKM Ac-1990 / NM-1</strain>
    </source>
</reference>
<dbReference type="STRING" id="1032480.MLP_25700"/>
<dbReference type="RefSeq" id="WP_013863453.1">
    <property type="nucleotide sequence ID" value="NC_015635.1"/>
</dbReference>
<dbReference type="eggNOG" id="COG0438">
    <property type="taxonomic scope" value="Bacteria"/>
</dbReference>
<name>F5XGV2_MICPN</name>
<proteinExistence type="predicted"/>
<accession>F5XGV2</accession>
<gene>
    <name evidence="1" type="ordered locus">MLP_25700</name>
</gene>
<dbReference type="OrthoDB" id="3335961at2"/>
<protein>
    <submittedName>
        <fullName evidence="1">Uncharacterized protein</fullName>
    </submittedName>
</protein>
<dbReference type="AlphaFoldDB" id="F5XGV2"/>
<evidence type="ECO:0000313" key="2">
    <source>
        <dbReference type="Proteomes" id="UP000007947"/>
    </source>
</evidence>
<dbReference type="Proteomes" id="UP000007947">
    <property type="component" value="Chromosome"/>
</dbReference>
<evidence type="ECO:0000313" key="1">
    <source>
        <dbReference type="EMBL" id="BAK35584.1"/>
    </source>
</evidence>
<dbReference type="EMBL" id="AP012204">
    <property type="protein sequence ID" value="BAK35584.1"/>
    <property type="molecule type" value="Genomic_DNA"/>
</dbReference>
<dbReference type="KEGG" id="mph:MLP_25700"/>
<keyword evidence="2" id="KW-1185">Reference proteome</keyword>